<dbReference type="RefSeq" id="WP_183986943.1">
    <property type="nucleotide sequence ID" value="NZ_JACIEV010000012.1"/>
</dbReference>
<accession>A0A840FCT5</accession>
<sequence length="105" mass="11790">MITIYDRADMAYVLARDLDPRLIDLLRRRFAALVTPYGDLTDWTEFIVVEPGDTEADVERELGFSPLVNPIDGSRFGAPTFQPFWDHLISAAGYFEQPPRGGPGC</sequence>
<name>A0A840FCT5_9SPHN</name>
<proteinExistence type="predicted"/>
<gene>
    <name evidence="1" type="ORF">GGQ80_003362</name>
</gene>
<protein>
    <submittedName>
        <fullName evidence="1">Uncharacterized protein</fullName>
    </submittedName>
</protein>
<comment type="caution">
    <text evidence="1">The sequence shown here is derived from an EMBL/GenBank/DDBJ whole genome shotgun (WGS) entry which is preliminary data.</text>
</comment>
<dbReference type="EMBL" id="JACIEV010000012">
    <property type="protein sequence ID" value="MBB4155439.1"/>
    <property type="molecule type" value="Genomic_DNA"/>
</dbReference>
<evidence type="ECO:0000313" key="1">
    <source>
        <dbReference type="EMBL" id="MBB4155439.1"/>
    </source>
</evidence>
<dbReference type="AlphaFoldDB" id="A0A840FCT5"/>
<reference evidence="1 2" key="1">
    <citation type="submission" date="2020-08" db="EMBL/GenBank/DDBJ databases">
        <title>Genomic Encyclopedia of Type Strains, Phase IV (KMG-IV): sequencing the most valuable type-strain genomes for metagenomic binning, comparative biology and taxonomic classification.</title>
        <authorList>
            <person name="Goeker M."/>
        </authorList>
    </citation>
    <scope>NUCLEOTIDE SEQUENCE [LARGE SCALE GENOMIC DNA]</scope>
    <source>
        <strain evidence="1 2">YC6723</strain>
    </source>
</reference>
<keyword evidence="2" id="KW-1185">Reference proteome</keyword>
<organism evidence="1 2">
    <name type="scientific">Sphingomonas jinjuensis</name>
    <dbReference type="NCBI Taxonomy" id="535907"/>
    <lineage>
        <taxon>Bacteria</taxon>
        <taxon>Pseudomonadati</taxon>
        <taxon>Pseudomonadota</taxon>
        <taxon>Alphaproteobacteria</taxon>
        <taxon>Sphingomonadales</taxon>
        <taxon>Sphingomonadaceae</taxon>
        <taxon>Sphingomonas</taxon>
    </lineage>
</organism>
<dbReference type="Proteomes" id="UP000529795">
    <property type="component" value="Unassembled WGS sequence"/>
</dbReference>
<evidence type="ECO:0000313" key="2">
    <source>
        <dbReference type="Proteomes" id="UP000529795"/>
    </source>
</evidence>